<evidence type="ECO:0000313" key="2">
    <source>
        <dbReference type="EMBL" id="KAI9557689.1"/>
    </source>
</evidence>
<evidence type="ECO:0000313" key="3">
    <source>
        <dbReference type="Proteomes" id="UP000820818"/>
    </source>
</evidence>
<dbReference type="EMBL" id="WJBH02000006">
    <property type="protein sequence ID" value="KAI9557689.1"/>
    <property type="molecule type" value="Genomic_DNA"/>
</dbReference>
<keyword evidence="1" id="KW-0732">Signal</keyword>
<feature type="signal peptide" evidence="1">
    <location>
        <begin position="1"/>
        <end position="20"/>
    </location>
</feature>
<reference evidence="2 3" key="1">
    <citation type="submission" date="2022-05" db="EMBL/GenBank/DDBJ databases">
        <title>A multi-omics perspective on studying reproductive biology in Daphnia sinensis.</title>
        <authorList>
            <person name="Jia J."/>
        </authorList>
    </citation>
    <scope>NUCLEOTIDE SEQUENCE [LARGE SCALE GENOMIC DNA]</scope>
    <source>
        <strain evidence="2 3">WSL</strain>
    </source>
</reference>
<dbReference type="Proteomes" id="UP000820818">
    <property type="component" value="Linkage Group LG6"/>
</dbReference>
<accession>A0AAD5KPZ2</accession>
<name>A0AAD5KPZ2_9CRUS</name>
<sequence length="165" mass="17869">MSRNCLFTIVLVALCSVATGELLCYSCISQGGGDDTCITNPAAVTTNTPIVKCKYKFCTIRRLEYASDPGTIYSFLRGCEDEPLPNGENPGEDITVWAQSCNFADLCNVGDGLQEITPDSIGSGGGDNSNVIIVPASASALKAEKFFFVFATLLIVFYRHHFYRL</sequence>
<comment type="caution">
    <text evidence="2">The sequence shown here is derived from an EMBL/GenBank/DDBJ whole genome shotgun (WGS) entry which is preliminary data.</text>
</comment>
<evidence type="ECO:0008006" key="4">
    <source>
        <dbReference type="Google" id="ProtNLM"/>
    </source>
</evidence>
<keyword evidence="3" id="KW-1185">Reference proteome</keyword>
<dbReference type="AlphaFoldDB" id="A0AAD5KPZ2"/>
<protein>
    <recommendedName>
        <fullName evidence="4">Protein quiver</fullName>
    </recommendedName>
</protein>
<gene>
    <name evidence="2" type="ORF">GHT06_017518</name>
</gene>
<organism evidence="2 3">
    <name type="scientific">Daphnia sinensis</name>
    <dbReference type="NCBI Taxonomy" id="1820382"/>
    <lineage>
        <taxon>Eukaryota</taxon>
        <taxon>Metazoa</taxon>
        <taxon>Ecdysozoa</taxon>
        <taxon>Arthropoda</taxon>
        <taxon>Crustacea</taxon>
        <taxon>Branchiopoda</taxon>
        <taxon>Diplostraca</taxon>
        <taxon>Cladocera</taxon>
        <taxon>Anomopoda</taxon>
        <taxon>Daphniidae</taxon>
        <taxon>Daphnia</taxon>
        <taxon>Daphnia similis group</taxon>
    </lineage>
</organism>
<proteinExistence type="predicted"/>
<evidence type="ECO:0000256" key="1">
    <source>
        <dbReference type="SAM" id="SignalP"/>
    </source>
</evidence>
<feature type="chain" id="PRO_5041963410" description="Protein quiver" evidence="1">
    <location>
        <begin position="21"/>
        <end position="165"/>
    </location>
</feature>